<name>A0A815TWY5_ADIRI</name>
<evidence type="ECO:0000256" key="1">
    <source>
        <dbReference type="SAM" id="Phobius"/>
    </source>
</evidence>
<reference evidence="2" key="1">
    <citation type="submission" date="2021-02" db="EMBL/GenBank/DDBJ databases">
        <authorList>
            <person name="Nowell W R."/>
        </authorList>
    </citation>
    <scope>NUCLEOTIDE SEQUENCE</scope>
</reference>
<dbReference type="Proteomes" id="UP000663852">
    <property type="component" value="Unassembled WGS sequence"/>
</dbReference>
<keyword evidence="1" id="KW-0812">Transmembrane</keyword>
<keyword evidence="1" id="KW-1133">Transmembrane helix</keyword>
<accession>A0A815TWY5</accession>
<dbReference type="EMBL" id="CAJNOJ010000678">
    <property type="protein sequence ID" value="CAF1508573.1"/>
    <property type="molecule type" value="Genomic_DNA"/>
</dbReference>
<feature type="transmembrane region" description="Helical" evidence="1">
    <location>
        <begin position="34"/>
        <end position="52"/>
    </location>
</feature>
<proteinExistence type="predicted"/>
<evidence type="ECO:0000313" key="3">
    <source>
        <dbReference type="Proteomes" id="UP000663852"/>
    </source>
</evidence>
<comment type="caution">
    <text evidence="2">The sequence shown here is derived from an EMBL/GenBank/DDBJ whole genome shotgun (WGS) entry which is preliminary data.</text>
</comment>
<dbReference type="AlphaFoldDB" id="A0A815TWY5"/>
<protein>
    <recommendedName>
        <fullName evidence="4">Apple domain-containing protein</fullName>
    </recommendedName>
</protein>
<organism evidence="2 3">
    <name type="scientific">Adineta ricciae</name>
    <name type="common">Rotifer</name>
    <dbReference type="NCBI Taxonomy" id="249248"/>
    <lineage>
        <taxon>Eukaryota</taxon>
        <taxon>Metazoa</taxon>
        <taxon>Spiralia</taxon>
        <taxon>Gnathifera</taxon>
        <taxon>Rotifera</taxon>
        <taxon>Eurotatoria</taxon>
        <taxon>Bdelloidea</taxon>
        <taxon>Adinetida</taxon>
        <taxon>Adinetidae</taxon>
        <taxon>Adineta</taxon>
    </lineage>
</organism>
<evidence type="ECO:0000313" key="2">
    <source>
        <dbReference type="EMBL" id="CAF1508573.1"/>
    </source>
</evidence>
<gene>
    <name evidence="2" type="ORF">EDS130_LOCUS43092</name>
</gene>
<evidence type="ECO:0008006" key="4">
    <source>
        <dbReference type="Google" id="ProtNLM"/>
    </source>
</evidence>
<sequence>MNQNEINPNLINDGTRNLRMSEQRKSCLCIRRKILWVIIVILLGSIVVIYLTTSKLKKKNQTTTTAIEDSTGFLTSASTVSMETAKIQMCNVLECRSIVLHYFSKNWVFKSDQLGECKYCPYLDNDVMSTDWLYRWYEGDFFIENSIGQRWKGNLRICIKECFKNAECVGFTRSKHISPYDRDGECWFKNNVMTNRINNHSDWLTVVFNTTSYEVH</sequence>
<keyword evidence="1" id="KW-0472">Membrane</keyword>